<sequence length="92" mass="10480">MGNIALQRNYYHKISRGDQGHFFGLYAGNYYLSMDEAIEILYQVAPIFARRQTNIVTIPIKSEKQGISEKFLAGSDGKLVRREEGRGEKNNP</sequence>
<organism evidence="1 2">
    <name type="scientific">Parabacteroides distasonis</name>
    <dbReference type="NCBI Taxonomy" id="823"/>
    <lineage>
        <taxon>Bacteria</taxon>
        <taxon>Pseudomonadati</taxon>
        <taxon>Bacteroidota</taxon>
        <taxon>Bacteroidia</taxon>
        <taxon>Bacteroidales</taxon>
        <taxon>Tannerellaceae</taxon>
        <taxon>Parabacteroides</taxon>
    </lineage>
</organism>
<protein>
    <submittedName>
        <fullName evidence="1">Uncharacterized protein</fullName>
    </submittedName>
</protein>
<dbReference type="EMBL" id="CYXP01000006">
    <property type="protein sequence ID" value="CUN22507.1"/>
    <property type="molecule type" value="Genomic_DNA"/>
</dbReference>
<dbReference type="RefSeq" id="WP_057319545.1">
    <property type="nucleotide sequence ID" value="NZ_CYXP01000006.1"/>
</dbReference>
<name>A0A173V8A9_PARDI</name>
<reference evidence="1 2" key="1">
    <citation type="submission" date="2015-09" db="EMBL/GenBank/DDBJ databases">
        <authorList>
            <consortium name="Pathogen Informatics"/>
        </authorList>
    </citation>
    <scope>NUCLEOTIDE SEQUENCE [LARGE SCALE GENOMIC DNA]</scope>
    <source>
        <strain evidence="1 2">2789STDY5608872</strain>
    </source>
</reference>
<dbReference type="Proteomes" id="UP000095591">
    <property type="component" value="Unassembled WGS sequence"/>
</dbReference>
<gene>
    <name evidence="1" type="ORF">ERS852429_02658</name>
</gene>
<evidence type="ECO:0000313" key="1">
    <source>
        <dbReference type="EMBL" id="CUN22507.1"/>
    </source>
</evidence>
<evidence type="ECO:0000313" key="2">
    <source>
        <dbReference type="Proteomes" id="UP000095591"/>
    </source>
</evidence>
<dbReference type="AlphaFoldDB" id="A0A173V8A9"/>
<accession>A0A173V8A9</accession>
<proteinExistence type="predicted"/>